<evidence type="ECO:0000256" key="7">
    <source>
        <dbReference type="SAM" id="MobiDB-lite"/>
    </source>
</evidence>
<organism evidence="8 9">
    <name type="scientific">Sparus aurata</name>
    <name type="common">Gilthead sea bream</name>
    <dbReference type="NCBI Taxonomy" id="8175"/>
    <lineage>
        <taxon>Eukaryota</taxon>
        <taxon>Metazoa</taxon>
        <taxon>Chordata</taxon>
        <taxon>Craniata</taxon>
        <taxon>Vertebrata</taxon>
        <taxon>Euteleostomi</taxon>
        <taxon>Actinopterygii</taxon>
        <taxon>Neopterygii</taxon>
        <taxon>Teleostei</taxon>
        <taxon>Neoteleostei</taxon>
        <taxon>Acanthomorphata</taxon>
        <taxon>Eupercaria</taxon>
        <taxon>Spariformes</taxon>
        <taxon>Sparidae</taxon>
        <taxon>Sparus</taxon>
    </lineage>
</organism>
<feature type="coiled-coil region" evidence="6">
    <location>
        <begin position="240"/>
        <end position="268"/>
    </location>
</feature>
<dbReference type="PANTHER" id="PTHR45984">
    <property type="entry name" value="RNA (RNA) POLYMERASE II ASSOCIATED PROTEIN HOMOLOG"/>
    <property type="match status" value="1"/>
</dbReference>
<dbReference type="InterPro" id="IPR019734">
    <property type="entry name" value="TPR_rpt"/>
</dbReference>
<evidence type="ECO:0000256" key="4">
    <source>
        <dbReference type="ARBA" id="ARBA00022803"/>
    </source>
</evidence>
<dbReference type="PROSITE" id="PS50005">
    <property type="entry name" value="TPR"/>
    <property type="match status" value="2"/>
</dbReference>
<feature type="repeat" description="TPR" evidence="5">
    <location>
        <begin position="296"/>
        <end position="329"/>
    </location>
</feature>
<sequence length="391" mass="42667">MGNAQEKPPGSGGGGGRSAQATAGSGTRSRGGGGVEKPQTDRAPGKGVANGRGNSPAGGKEEQGSPAVDTSYLDAPAGALPPHLARLKNEGNHLFKHGQFGDALEKYTQAIDGCAEAGIDSPEDVCILYSNRAACYLKDGNSSDCIQDCTKALELQPYSLKPLLRRAMAYESLERYRRAYVDYKTVLQIDTGVQAAHDSVHRITKMLIEQDGPSWREKLPEIPAVPLSVQQEHRDKPVSAEVAQARAARAEQEEARKKEARFTLLKREGNDLVKKGNFQEALQKYSECLTLKPDECALYTNRAICFLKMNRFDEAKQDCDSALQLEPGSKKAFYRRALAHKGLQDYLSASSDLQEVLQLDPNVQEAEQELEVVTGLLRKSLMDSPAHTPRV</sequence>
<dbReference type="SUPFAM" id="SSF48452">
    <property type="entry name" value="TPR-like"/>
    <property type="match status" value="2"/>
</dbReference>
<dbReference type="PANTHER" id="PTHR45984:SF3">
    <property type="entry name" value="SPERM-ASSOCIATED ANTIGEN 1"/>
    <property type="match status" value="1"/>
</dbReference>
<evidence type="ECO:0000256" key="2">
    <source>
        <dbReference type="ARBA" id="ARBA00022490"/>
    </source>
</evidence>
<dbReference type="OrthoDB" id="2942533at2759"/>
<dbReference type="FunFam" id="1.25.40.10:FF:000221">
    <property type="entry name" value="Mitochondrial import receptor subunit TOM34"/>
    <property type="match status" value="1"/>
</dbReference>
<keyword evidence="6" id="KW-0175">Coiled coil</keyword>
<evidence type="ECO:0000256" key="1">
    <source>
        <dbReference type="ARBA" id="ARBA00004496"/>
    </source>
</evidence>
<evidence type="ECO:0000256" key="6">
    <source>
        <dbReference type="SAM" id="Coils"/>
    </source>
</evidence>
<dbReference type="Gene3D" id="1.25.40.10">
    <property type="entry name" value="Tetratricopeptide repeat domain"/>
    <property type="match status" value="2"/>
</dbReference>
<dbReference type="SMART" id="SM00028">
    <property type="entry name" value="TPR"/>
    <property type="match status" value="6"/>
</dbReference>
<dbReference type="OMA" id="EQDGPGW"/>
<dbReference type="InterPro" id="IPR011990">
    <property type="entry name" value="TPR-like_helical_dom_sf"/>
</dbReference>
<reference evidence="8" key="1">
    <citation type="submission" date="2021-04" db="EMBL/GenBank/DDBJ databases">
        <authorList>
            <consortium name="Wellcome Sanger Institute Data Sharing"/>
        </authorList>
    </citation>
    <scope>NUCLEOTIDE SEQUENCE [LARGE SCALE GENOMIC DNA]</scope>
</reference>
<dbReference type="Ensembl" id="ENSSAUT00010003829.1">
    <property type="protein sequence ID" value="ENSSAUP00010003537.1"/>
    <property type="gene ID" value="ENSSAUG00010001881.1"/>
</dbReference>
<proteinExistence type="predicted"/>
<keyword evidence="2" id="KW-0963">Cytoplasm</keyword>
<evidence type="ECO:0000256" key="5">
    <source>
        <dbReference type="PROSITE-ProRule" id="PRU00339"/>
    </source>
</evidence>
<feature type="repeat" description="TPR" evidence="5">
    <location>
        <begin position="262"/>
        <end position="295"/>
    </location>
</feature>
<accession>A0A671TS46</accession>
<dbReference type="Proteomes" id="UP000472265">
    <property type="component" value="Chromosome 3"/>
</dbReference>
<keyword evidence="9" id="KW-1185">Reference proteome</keyword>
<dbReference type="GO" id="GO:0005829">
    <property type="term" value="C:cytosol"/>
    <property type="evidence" value="ECO:0007669"/>
    <property type="project" value="TreeGrafter"/>
</dbReference>
<evidence type="ECO:0000313" key="8">
    <source>
        <dbReference type="Ensembl" id="ENSSAUP00010003537.1"/>
    </source>
</evidence>
<comment type="subcellular location">
    <subcellularLocation>
        <location evidence="1">Cytoplasm</location>
    </subcellularLocation>
</comment>
<reference evidence="8" key="2">
    <citation type="submission" date="2025-08" db="UniProtKB">
        <authorList>
            <consortium name="Ensembl"/>
        </authorList>
    </citation>
    <scope>IDENTIFICATION</scope>
</reference>
<keyword evidence="4 5" id="KW-0802">TPR repeat</keyword>
<dbReference type="Pfam" id="PF00515">
    <property type="entry name" value="TPR_1"/>
    <property type="match status" value="1"/>
</dbReference>
<protein>
    <submittedName>
        <fullName evidence="8">Sperm associated antigen 1a</fullName>
    </submittedName>
</protein>
<evidence type="ECO:0000256" key="3">
    <source>
        <dbReference type="ARBA" id="ARBA00022737"/>
    </source>
</evidence>
<dbReference type="InterPro" id="IPR051982">
    <property type="entry name" value="CiliaryAsmbly_MitoImport"/>
</dbReference>
<dbReference type="GO" id="GO:0070286">
    <property type="term" value="P:axonemal dynein complex assembly"/>
    <property type="evidence" value="ECO:0007669"/>
    <property type="project" value="Ensembl"/>
</dbReference>
<dbReference type="AlphaFoldDB" id="A0A671TS46"/>
<dbReference type="Pfam" id="PF13181">
    <property type="entry name" value="TPR_8"/>
    <property type="match status" value="1"/>
</dbReference>
<name>A0A671TS46_SPAAU</name>
<keyword evidence="3" id="KW-0677">Repeat</keyword>
<reference evidence="8" key="3">
    <citation type="submission" date="2025-09" db="UniProtKB">
        <authorList>
            <consortium name="Ensembl"/>
        </authorList>
    </citation>
    <scope>IDENTIFICATION</scope>
</reference>
<dbReference type="InParanoid" id="A0A671TS46"/>
<feature type="region of interest" description="Disordered" evidence="7">
    <location>
        <begin position="1"/>
        <end position="76"/>
    </location>
</feature>
<dbReference type="GeneTree" id="ENSGT00940000154697"/>
<gene>
    <name evidence="8" type="primary">spag1a</name>
</gene>
<feature type="compositionally biased region" description="Low complexity" evidence="7">
    <location>
        <begin position="18"/>
        <end position="28"/>
    </location>
</feature>
<evidence type="ECO:0000313" key="9">
    <source>
        <dbReference type="Proteomes" id="UP000472265"/>
    </source>
</evidence>